<evidence type="ECO:0000313" key="2">
    <source>
        <dbReference type="EMBL" id="TDL46870.1"/>
    </source>
</evidence>
<evidence type="ECO:0000256" key="1">
    <source>
        <dbReference type="SAM" id="MobiDB-lite"/>
    </source>
</evidence>
<dbReference type="RefSeq" id="WP_133409109.1">
    <property type="nucleotide sequence ID" value="NZ_SMZT01000001.1"/>
</dbReference>
<reference evidence="2 3" key="1">
    <citation type="submission" date="2019-03" db="EMBL/GenBank/DDBJ databases">
        <title>Genome Sequencing and Assembly of Various Microbes Isolated from Partially Reclaimed Soil and Acid Mine Drainage (AMD) Site.</title>
        <authorList>
            <person name="Steinbock B."/>
            <person name="Bechtold R."/>
            <person name="Sevigny J.L."/>
            <person name="Thomas D."/>
            <person name="Cuthill L.R."/>
            <person name="Aveiro Johannsen E.J."/>
            <person name="Thomas K."/>
            <person name="Ghosh A."/>
        </authorList>
    </citation>
    <scope>NUCLEOTIDE SEQUENCE [LARGE SCALE GENOMIC DNA]</scope>
    <source>
        <strain evidence="2 3">S-A3</strain>
    </source>
</reference>
<dbReference type="AlphaFoldDB" id="A0A4R5YTF1"/>
<dbReference type="InterPro" id="IPR003374">
    <property type="entry name" value="ApbE-like_sf"/>
</dbReference>
<sequence length="305" mass="30940">MPTPIPPRAPDAGAVRAPAPDLQAEAVRLAEHVSREVARAVAPERIDSELSLLNRFAEHEDVDVVLGPVLAGIVAAALLSARLTSGLTDPTTGGAAWRALDGLEPHPAPGIGSLDLDVAARRLRMGRGTVLDLAPVADAWAADRIVRVFTETHPGSALVAEVGAACAVGGPTAAAAALVGAAPAARSADPRTADPRAGVDPGVRAALVERGRRGLAVMESPGSVLVNPVTGAAAASPWDRVVVAAQSAVEAQAYARAAHVLGRDAPGWVAACGADGEFTGSRPGSTLRRRLRTPGWPERAGRAAA</sequence>
<accession>A0A4R5YTF1</accession>
<organism evidence="2 3">
    <name type="scientific">Kocuria rosea</name>
    <name type="common">Deinococcus erythromyxa</name>
    <name type="synonym">Micrococcus rubens</name>
    <dbReference type="NCBI Taxonomy" id="1275"/>
    <lineage>
        <taxon>Bacteria</taxon>
        <taxon>Bacillati</taxon>
        <taxon>Actinomycetota</taxon>
        <taxon>Actinomycetes</taxon>
        <taxon>Micrococcales</taxon>
        <taxon>Micrococcaceae</taxon>
        <taxon>Kocuria</taxon>
    </lineage>
</organism>
<protein>
    <submittedName>
        <fullName evidence="2">Uncharacterized protein</fullName>
    </submittedName>
</protein>
<dbReference type="InterPro" id="IPR024932">
    <property type="entry name" value="ApbE"/>
</dbReference>
<dbReference type="EMBL" id="SMZT01000001">
    <property type="protein sequence ID" value="TDL46870.1"/>
    <property type="molecule type" value="Genomic_DNA"/>
</dbReference>
<gene>
    <name evidence="2" type="ORF">E2R59_02405</name>
</gene>
<dbReference type="SUPFAM" id="SSF143631">
    <property type="entry name" value="ApbE-like"/>
    <property type="match status" value="1"/>
</dbReference>
<evidence type="ECO:0000313" key="3">
    <source>
        <dbReference type="Proteomes" id="UP000295163"/>
    </source>
</evidence>
<dbReference type="Gene3D" id="3.10.520.10">
    <property type="entry name" value="ApbE-like domains"/>
    <property type="match status" value="1"/>
</dbReference>
<dbReference type="Proteomes" id="UP000295163">
    <property type="component" value="Unassembled WGS sequence"/>
</dbReference>
<comment type="caution">
    <text evidence="2">The sequence shown here is derived from an EMBL/GenBank/DDBJ whole genome shotgun (WGS) entry which is preliminary data.</text>
</comment>
<proteinExistence type="predicted"/>
<dbReference type="GeneID" id="64346249"/>
<name>A0A4R5YTF1_KOCRO</name>
<feature type="region of interest" description="Disordered" evidence="1">
    <location>
        <begin position="280"/>
        <end position="305"/>
    </location>
</feature>
<dbReference type="Pfam" id="PF02424">
    <property type="entry name" value="ApbE"/>
    <property type="match status" value="1"/>
</dbReference>